<protein>
    <recommendedName>
        <fullName evidence="5">Transmembrane protein</fullName>
    </recommendedName>
</protein>
<proteinExistence type="predicted"/>
<evidence type="ECO:0000256" key="2">
    <source>
        <dbReference type="SAM" id="Phobius"/>
    </source>
</evidence>
<keyword evidence="4" id="KW-1185">Reference proteome</keyword>
<evidence type="ECO:0000313" key="4">
    <source>
        <dbReference type="Proteomes" id="UP000827986"/>
    </source>
</evidence>
<sequence>MCWKFGTGKKKFVIKKKKKKERGKERERNGKVEFTLSPPPSTRNSGVVSKSQRLLQTFFLVINSAFLNFYSFFLSFHFPSLFFLTFFSFSLQLKQTHFPDKI</sequence>
<dbReference type="AlphaFoldDB" id="A0A9D3X7Q0"/>
<feature type="compositionally biased region" description="Basic and acidic residues" evidence="1">
    <location>
        <begin position="22"/>
        <end position="31"/>
    </location>
</feature>
<dbReference type="EMBL" id="JAHDVG010000480">
    <property type="protein sequence ID" value="KAH1174446.1"/>
    <property type="molecule type" value="Genomic_DNA"/>
</dbReference>
<feature type="transmembrane region" description="Helical" evidence="2">
    <location>
        <begin position="76"/>
        <end position="93"/>
    </location>
</feature>
<keyword evidence="2" id="KW-0472">Membrane</keyword>
<organism evidence="3 4">
    <name type="scientific">Mauremys mutica</name>
    <name type="common">yellowpond turtle</name>
    <dbReference type="NCBI Taxonomy" id="74926"/>
    <lineage>
        <taxon>Eukaryota</taxon>
        <taxon>Metazoa</taxon>
        <taxon>Chordata</taxon>
        <taxon>Craniata</taxon>
        <taxon>Vertebrata</taxon>
        <taxon>Euteleostomi</taxon>
        <taxon>Archelosauria</taxon>
        <taxon>Testudinata</taxon>
        <taxon>Testudines</taxon>
        <taxon>Cryptodira</taxon>
        <taxon>Durocryptodira</taxon>
        <taxon>Testudinoidea</taxon>
        <taxon>Geoemydidae</taxon>
        <taxon>Geoemydinae</taxon>
        <taxon>Mauremys</taxon>
    </lineage>
</organism>
<name>A0A9D3X7Q0_9SAUR</name>
<dbReference type="Proteomes" id="UP000827986">
    <property type="component" value="Unassembled WGS sequence"/>
</dbReference>
<keyword evidence="2" id="KW-1133">Transmembrane helix</keyword>
<evidence type="ECO:0000313" key="3">
    <source>
        <dbReference type="EMBL" id="KAH1174446.1"/>
    </source>
</evidence>
<accession>A0A9D3X7Q0</accession>
<keyword evidence="2" id="KW-0812">Transmembrane</keyword>
<evidence type="ECO:0008006" key="5">
    <source>
        <dbReference type="Google" id="ProtNLM"/>
    </source>
</evidence>
<reference evidence="3" key="1">
    <citation type="submission" date="2021-09" db="EMBL/GenBank/DDBJ databases">
        <title>The genome of Mauremys mutica provides insights into the evolution of semi-aquatic lifestyle.</title>
        <authorList>
            <person name="Gong S."/>
            <person name="Gao Y."/>
        </authorList>
    </citation>
    <scope>NUCLEOTIDE SEQUENCE</scope>
    <source>
        <strain evidence="3">MM-2020</strain>
        <tissue evidence="3">Muscle</tissue>
    </source>
</reference>
<evidence type="ECO:0000256" key="1">
    <source>
        <dbReference type="SAM" id="MobiDB-lite"/>
    </source>
</evidence>
<feature type="region of interest" description="Disordered" evidence="1">
    <location>
        <begin position="14"/>
        <end position="46"/>
    </location>
</feature>
<comment type="caution">
    <text evidence="3">The sequence shown here is derived from an EMBL/GenBank/DDBJ whole genome shotgun (WGS) entry which is preliminary data.</text>
</comment>
<gene>
    <name evidence="3" type="ORF">KIL84_002590</name>
</gene>